<proteinExistence type="predicted"/>
<dbReference type="AlphaFoldDB" id="A0A8R1IAB7"/>
<keyword evidence="2" id="KW-1185">Reference proteome</keyword>
<protein>
    <submittedName>
        <fullName evidence="1">Uncharacterized protein</fullName>
    </submittedName>
</protein>
<reference evidence="1" key="2">
    <citation type="submission" date="2022-06" db="UniProtKB">
        <authorList>
            <consortium name="EnsemblMetazoa"/>
        </authorList>
    </citation>
    <scope>IDENTIFICATION</scope>
    <source>
        <strain evidence="1">DF5081</strain>
    </source>
</reference>
<name>A0A8R1IAB7_CAEJA</name>
<organism evidence="1 2">
    <name type="scientific">Caenorhabditis japonica</name>
    <dbReference type="NCBI Taxonomy" id="281687"/>
    <lineage>
        <taxon>Eukaryota</taxon>
        <taxon>Metazoa</taxon>
        <taxon>Ecdysozoa</taxon>
        <taxon>Nematoda</taxon>
        <taxon>Chromadorea</taxon>
        <taxon>Rhabditida</taxon>
        <taxon>Rhabditina</taxon>
        <taxon>Rhabditomorpha</taxon>
        <taxon>Rhabditoidea</taxon>
        <taxon>Rhabditidae</taxon>
        <taxon>Peloderinae</taxon>
        <taxon>Caenorhabditis</taxon>
    </lineage>
</organism>
<evidence type="ECO:0000313" key="1">
    <source>
        <dbReference type="EnsemblMetazoa" id="CJA20026.1"/>
    </source>
</evidence>
<evidence type="ECO:0000313" key="2">
    <source>
        <dbReference type="Proteomes" id="UP000005237"/>
    </source>
</evidence>
<sequence>GDHANTVLIEETQTVSAQISGWSLVFSCRKSIENTIMF</sequence>
<accession>A0A8R1IAB7</accession>
<dbReference type="Proteomes" id="UP000005237">
    <property type="component" value="Unassembled WGS sequence"/>
</dbReference>
<reference evidence="2" key="1">
    <citation type="submission" date="2010-08" db="EMBL/GenBank/DDBJ databases">
        <authorList>
            <consortium name="Caenorhabditis japonica Sequencing Consortium"/>
            <person name="Wilson R.K."/>
        </authorList>
    </citation>
    <scope>NUCLEOTIDE SEQUENCE [LARGE SCALE GENOMIC DNA]</scope>
    <source>
        <strain evidence="2">DF5081</strain>
    </source>
</reference>
<dbReference type="EnsemblMetazoa" id="CJA20026.1">
    <property type="protein sequence ID" value="CJA20026.1"/>
    <property type="gene ID" value="WBGene00175597"/>
</dbReference>